<keyword evidence="3 5" id="KW-0808">Transferase</keyword>
<geneLocation type="plasmid" evidence="5 6">
    <name>unnamed1</name>
</geneLocation>
<evidence type="ECO:0000313" key="6">
    <source>
        <dbReference type="Proteomes" id="UP000509345"/>
    </source>
</evidence>
<sequence length="383" mass="42245">MGAGVRIAYLHPGSVPSLYANSVHAMRMCDAFAQAGHEVTLYTAPGTYTVDDPHAYYGVRHHFSVTTVPSPDYSPTGYRARAERVRSLLTRDPPDLIYGHDLYALTAAAGVAPLIYETHRLRDDPNTLRIEEHLLRDTPPARIVVITHALGRDYRRAYGHLGTLPIVVAPEAAEESRPSTCPQSLPSMPGRPDVPNIGYVGHLYEGRGIDLILTLADRLPAFDFHLVGGAPEDLARWRKQGWSANAYFHGHRPPGAVPAYYPLFDVVLAPYQAKVYTAGGHCETGRWASPMKLFEYMAYGRAIIASDLPVLREILQDGVNCLLRSPDDPNAWADAVTHLVTDAVLRRSLGDAARQQFLHRHTWRHRANLVLAGLDTTGVAATR</sequence>
<evidence type="ECO:0000256" key="1">
    <source>
        <dbReference type="ARBA" id="ARBA00021292"/>
    </source>
</evidence>
<protein>
    <recommendedName>
        <fullName evidence="1">D-inositol 3-phosphate glycosyltransferase</fullName>
    </recommendedName>
</protein>
<dbReference type="Pfam" id="PF13692">
    <property type="entry name" value="Glyco_trans_1_4"/>
    <property type="match status" value="1"/>
</dbReference>
<dbReference type="Proteomes" id="UP000509345">
    <property type="component" value="Plasmid unnamed1"/>
</dbReference>
<proteinExistence type="predicted"/>
<dbReference type="GeneID" id="87636388"/>
<dbReference type="GO" id="GO:0016757">
    <property type="term" value="F:glycosyltransferase activity"/>
    <property type="evidence" value="ECO:0007669"/>
    <property type="project" value="UniProtKB-KW"/>
</dbReference>
<dbReference type="EMBL" id="CP054927">
    <property type="protein sequence ID" value="QKW47707.1"/>
    <property type="molecule type" value="Genomic_DNA"/>
</dbReference>
<dbReference type="RefSeq" id="WP_176145611.1">
    <property type="nucleotide sequence ID" value="NZ_CP054927.1"/>
</dbReference>
<accession>A0A7H8MZM4</accession>
<dbReference type="InterPro" id="IPR028098">
    <property type="entry name" value="Glyco_trans_4-like_N"/>
</dbReference>
<evidence type="ECO:0000313" key="5">
    <source>
        <dbReference type="EMBL" id="QKW47707.1"/>
    </source>
</evidence>
<evidence type="ECO:0000256" key="3">
    <source>
        <dbReference type="ARBA" id="ARBA00022679"/>
    </source>
</evidence>
<dbReference type="Gene3D" id="3.40.50.2000">
    <property type="entry name" value="Glycogen Phosphorylase B"/>
    <property type="match status" value="2"/>
</dbReference>
<dbReference type="CDD" id="cd03801">
    <property type="entry name" value="GT4_PimA-like"/>
    <property type="match status" value="1"/>
</dbReference>
<evidence type="ECO:0000256" key="2">
    <source>
        <dbReference type="ARBA" id="ARBA00022676"/>
    </source>
</evidence>
<keyword evidence="5" id="KW-0614">Plasmid</keyword>
<reference evidence="5 6" key="1">
    <citation type="submission" date="2020-06" db="EMBL/GenBank/DDBJ databases">
        <title>Genome mining for natural products.</title>
        <authorList>
            <person name="Zhang B."/>
            <person name="Shi J."/>
            <person name="Ge H."/>
        </authorList>
    </citation>
    <scope>NUCLEOTIDE SEQUENCE [LARGE SCALE GENOMIC DNA]</scope>
    <source>
        <strain evidence="5 6">NA06532</strain>
        <plasmid evidence="5 6">unnamed1</plasmid>
    </source>
</reference>
<feature type="domain" description="Glycosyltransferase subfamily 4-like N-terminal" evidence="4">
    <location>
        <begin position="23"/>
        <end position="159"/>
    </location>
</feature>
<dbReference type="PANTHER" id="PTHR12526">
    <property type="entry name" value="GLYCOSYLTRANSFERASE"/>
    <property type="match status" value="1"/>
</dbReference>
<organism evidence="5 6">
    <name type="scientific">Streptomyces microflavus</name>
    <name type="common">Streptomyces lipmanii</name>
    <dbReference type="NCBI Taxonomy" id="1919"/>
    <lineage>
        <taxon>Bacteria</taxon>
        <taxon>Bacillati</taxon>
        <taxon>Actinomycetota</taxon>
        <taxon>Actinomycetes</taxon>
        <taxon>Kitasatosporales</taxon>
        <taxon>Streptomycetaceae</taxon>
        <taxon>Streptomyces</taxon>
    </lineage>
</organism>
<evidence type="ECO:0000259" key="4">
    <source>
        <dbReference type="Pfam" id="PF13439"/>
    </source>
</evidence>
<dbReference type="AlphaFoldDB" id="A0A7H8MZM4"/>
<gene>
    <name evidence="5" type="ORF">HUT09_34485</name>
</gene>
<name>A0A7H8MZM4_STRMI</name>
<dbReference type="Pfam" id="PF13439">
    <property type="entry name" value="Glyco_transf_4"/>
    <property type="match status" value="1"/>
</dbReference>
<keyword evidence="2" id="KW-0328">Glycosyltransferase</keyword>
<dbReference type="PANTHER" id="PTHR12526:SF600">
    <property type="entry name" value="GLYCOSYL TRANSFERASE GROUP 1"/>
    <property type="match status" value="1"/>
</dbReference>
<dbReference type="SUPFAM" id="SSF53756">
    <property type="entry name" value="UDP-Glycosyltransferase/glycogen phosphorylase"/>
    <property type="match status" value="1"/>
</dbReference>